<proteinExistence type="predicted"/>
<dbReference type="Gene3D" id="3.30.1180.10">
    <property type="match status" value="1"/>
</dbReference>
<dbReference type="Pfam" id="PF02645">
    <property type="entry name" value="DegV"/>
    <property type="match status" value="1"/>
</dbReference>
<keyword evidence="3" id="KW-1185">Reference proteome</keyword>
<dbReference type="PANTHER" id="PTHR33434:SF2">
    <property type="entry name" value="FATTY ACID-BINDING PROTEIN TM_1468"/>
    <property type="match status" value="1"/>
</dbReference>
<organism evidence="2 3">
    <name type="scientific">Slackia isoflavoniconvertens</name>
    <dbReference type="NCBI Taxonomy" id="572010"/>
    <lineage>
        <taxon>Bacteria</taxon>
        <taxon>Bacillati</taxon>
        <taxon>Actinomycetota</taxon>
        <taxon>Coriobacteriia</taxon>
        <taxon>Eggerthellales</taxon>
        <taxon>Eggerthellaceae</taxon>
        <taxon>Slackia</taxon>
    </lineage>
</organism>
<dbReference type="InterPro" id="IPR003797">
    <property type="entry name" value="DegV"/>
</dbReference>
<dbReference type="Gene3D" id="3.40.50.10170">
    <property type="match status" value="1"/>
</dbReference>
<dbReference type="EMBL" id="QIBZ01000014">
    <property type="protein sequence ID" value="RNM33761.1"/>
    <property type="molecule type" value="Genomic_DNA"/>
</dbReference>
<dbReference type="InterPro" id="IPR050270">
    <property type="entry name" value="DegV_domain_contain"/>
</dbReference>
<dbReference type="NCBIfam" id="TIGR00762">
    <property type="entry name" value="DegV"/>
    <property type="match status" value="1"/>
</dbReference>
<dbReference type="InterPro" id="IPR043168">
    <property type="entry name" value="DegV_C"/>
</dbReference>
<dbReference type="Proteomes" id="UP000271472">
    <property type="component" value="Unassembled WGS sequence"/>
</dbReference>
<keyword evidence="1" id="KW-0446">Lipid-binding</keyword>
<comment type="caution">
    <text evidence="2">The sequence shown here is derived from an EMBL/GenBank/DDBJ whole genome shotgun (WGS) entry which is preliminary data.</text>
</comment>
<accession>A0A3N0I9R8</accession>
<dbReference type="PROSITE" id="PS51482">
    <property type="entry name" value="DEGV"/>
    <property type="match status" value="1"/>
</dbReference>
<dbReference type="AlphaFoldDB" id="A0A3N0I9R8"/>
<protein>
    <submittedName>
        <fullName evidence="2">DegV family protein</fullName>
    </submittedName>
</protein>
<gene>
    <name evidence="2" type="ORF">DMP05_07735</name>
</gene>
<evidence type="ECO:0000313" key="3">
    <source>
        <dbReference type="Proteomes" id="UP000271472"/>
    </source>
</evidence>
<dbReference type="GO" id="GO:0008289">
    <property type="term" value="F:lipid binding"/>
    <property type="evidence" value="ECO:0007669"/>
    <property type="project" value="UniProtKB-KW"/>
</dbReference>
<evidence type="ECO:0000313" key="2">
    <source>
        <dbReference type="EMBL" id="RNM33761.1"/>
    </source>
</evidence>
<reference evidence="3" key="1">
    <citation type="submission" date="2018-05" db="EMBL/GenBank/DDBJ databases">
        <title>Genome Sequencing of selected type strains of the family Eggerthellaceae.</title>
        <authorList>
            <person name="Danylec N."/>
            <person name="Stoll D.A."/>
            <person name="Doetsch A."/>
            <person name="Huch M."/>
        </authorList>
    </citation>
    <scope>NUCLEOTIDE SEQUENCE [LARGE SCALE GENOMIC DNA]</scope>
    <source>
        <strain evidence="3">DSM 22006</strain>
    </source>
</reference>
<name>A0A3N0I9R8_9ACTN</name>
<dbReference type="SUPFAM" id="SSF82549">
    <property type="entry name" value="DAK1/DegV-like"/>
    <property type="match status" value="1"/>
</dbReference>
<dbReference type="PANTHER" id="PTHR33434">
    <property type="entry name" value="DEGV DOMAIN-CONTAINING PROTEIN DR_1986-RELATED"/>
    <property type="match status" value="1"/>
</dbReference>
<sequence>MSIYFGSSFSAGAAFDARRAQKRSLENPVCRAVRDRGKRRKLTCVLHVISLIHAGPLVASLDVARLKEQFVKIAIVTDSTCDWALDEFARRNVEMVPLKICFSNESFADQIEISTDEFYDRMIDAVDLPSTSQPSPHDFAKLFERLAEEGYEGAVCLHIALPLSGTPQVAGIAGADAPLDVRVIDTRCATAPLGLMVDAACELRDSGASLDDMCEKLVAFRDATRTVLVPDSLDNLVRGGRFPEEAAKQASVLNMRMMLTFNEEDGKVGVIGKSKGAKGAIKDTAAFIENYAAEHGRTRLRLVHCRNPKAVETLIDTLTKSKVDFEVISIDPCGATIATHLGIGAFGVAMAPAARCE</sequence>
<evidence type="ECO:0000256" key="1">
    <source>
        <dbReference type="ARBA" id="ARBA00023121"/>
    </source>
</evidence>